<comment type="caution">
    <text evidence="2">The sequence shown here is derived from an EMBL/GenBank/DDBJ whole genome shotgun (WGS) entry which is preliminary data.</text>
</comment>
<organism evidence="2 3">
    <name type="scientific">Roseimicrobium gellanilyticum</name>
    <dbReference type="NCBI Taxonomy" id="748857"/>
    <lineage>
        <taxon>Bacteria</taxon>
        <taxon>Pseudomonadati</taxon>
        <taxon>Verrucomicrobiota</taxon>
        <taxon>Verrucomicrobiia</taxon>
        <taxon>Verrucomicrobiales</taxon>
        <taxon>Verrucomicrobiaceae</taxon>
        <taxon>Roseimicrobium</taxon>
    </lineage>
</organism>
<dbReference type="InterPro" id="IPR036866">
    <property type="entry name" value="RibonucZ/Hydroxyglut_hydro"/>
</dbReference>
<name>A0A366HUT3_9BACT</name>
<keyword evidence="3" id="KW-1185">Reference proteome</keyword>
<reference evidence="2 3" key="1">
    <citation type="submission" date="2018-06" db="EMBL/GenBank/DDBJ databases">
        <title>Genomic Encyclopedia of Type Strains, Phase IV (KMG-IV): sequencing the most valuable type-strain genomes for metagenomic binning, comparative biology and taxonomic classification.</title>
        <authorList>
            <person name="Goeker M."/>
        </authorList>
    </citation>
    <scope>NUCLEOTIDE SEQUENCE [LARGE SCALE GENOMIC DNA]</scope>
    <source>
        <strain evidence="2 3">DSM 25532</strain>
    </source>
</reference>
<dbReference type="InterPro" id="IPR001279">
    <property type="entry name" value="Metallo-B-lactamas"/>
</dbReference>
<proteinExistence type="predicted"/>
<feature type="domain" description="Metallo-beta-lactamase" evidence="1">
    <location>
        <begin position="29"/>
        <end position="151"/>
    </location>
</feature>
<dbReference type="EMBL" id="QNRR01000001">
    <property type="protein sequence ID" value="RBP48053.1"/>
    <property type="molecule type" value="Genomic_DNA"/>
</dbReference>
<dbReference type="PANTHER" id="PTHR46018:SF2">
    <property type="entry name" value="ZINC PHOSPHODIESTERASE ELAC PROTEIN 1"/>
    <property type="match status" value="1"/>
</dbReference>
<gene>
    <name evidence="2" type="ORF">DES53_101853</name>
</gene>
<dbReference type="Proteomes" id="UP000253426">
    <property type="component" value="Unassembled WGS sequence"/>
</dbReference>
<dbReference type="OrthoDB" id="9800940at2"/>
<sequence>MSLTNVVLGEAGCDNTLFLRIDSGKSLERLLFDCGENCASTLPFAEVSNVDQLFFSHLHMDHVAGFDSFFRCTYDRLTKPNHIWGPPGTAQILQHRFQGFLWNLQGGQPGEWRVSEIHESEIRTTRFDLGEAFSVAHEESSQPHQGIVWNGAGGIVKAFTMEHKTPSIAYLVEEHLRRNVDTSKLDSLGLKPGPWLKQLKDAAPDSPPLLIDGVRHEIKSLQEALMTKSQGTATAYLTDFLLDDSAMERLAETLHGCQTIICEGQYRHADIELARKNYHMTTVQAAELARQAGADKLILFHVSDRYERAEWLEMLREAREVFPNTHYPEHWELDLLQ</sequence>
<evidence type="ECO:0000313" key="3">
    <source>
        <dbReference type="Proteomes" id="UP000253426"/>
    </source>
</evidence>
<dbReference type="Pfam" id="PF12706">
    <property type="entry name" value="Lactamase_B_2"/>
    <property type="match status" value="1"/>
</dbReference>
<evidence type="ECO:0000259" key="1">
    <source>
        <dbReference type="Pfam" id="PF12706"/>
    </source>
</evidence>
<dbReference type="Gene3D" id="3.60.15.10">
    <property type="entry name" value="Ribonuclease Z/Hydroxyacylglutathione hydrolase-like"/>
    <property type="match status" value="1"/>
</dbReference>
<dbReference type="PANTHER" id="PTHR46018">
    <property type="entry name" value="ZINC PHOSPHODIESTERASE ELAC PROTEIN 1"/>
    <property type="match status" value="1"/>
</dbReference>
<dbReference type="RefSeq" id="WP_113956930.1">
    <property type="nucleotide sequence ID" value="NZ_QNRR01000001.1"/>
</dbReference>
<dbReference type="GO" id="GO:0042781">
    <property type="term" value="F:3'-tRNA processing endoribonuclease activity"/>
    <property type="evidence" value="ECO:0007669"/>
    <property type="project" value="TreeGrafter"/>
</dbReference>
<dbReference type="SUPFAM" id="SSF56281">
    <property type="entry name" value="Metallo-hydrolase/oxidoreductase"/>
    <property type="match status" value="1"/>
</dbReference>
<protein>
    <submittedName>
        <fullName evidence="2">Ribonuclease Z</fullName>
    </submittedName>
</protein>
<evidence type="ECO:0000313" key="2">
    <source>
        <dbReference type="EMBL" id="RBP48053.1"/>
    </source>
</evidence>
<accession>A0A366HUT3</accession>
<dbReference type="AlphaFoldDB" id="A0A366HUT3"/>